<reference evidence="2 3" key="1">
    <citation type="submission" date="2024-06" db="EMBL/GenBank/DDBJ databases">
        <authorList>
            <person name="Kraege A."/>
            <person name="Thomma B."/>
        </authorList>
    </citation>
    <scope>NUCLEOTIDE SEQUENCE [LARGE SCALE GENOMIC DNA]</scope>
</reference>
<name>A0ABP1FQG8_9CHLO</name>
<comment type="caution">
    <text evidence="2">The sequence shown here is derived from an EMBL/GenBank/DDBJ whole genome shotgun (WGS) entry which is preliminary data.</text>
</comment>
<dbReference type="EMBL" id="CAXHTA020000006">
    <property type="protein sequence ID" value="CAL5222188.1"/>
    <property type="molecule type" value="Genomic_DNA"/>
</dbReference>
<evidence type="ECO:0000313" key="3">
    <source>
        <dbReference type="Proteomes" id="UP001497392"/>
    </source>
</evidence>
<sequence>MLTQAVSLVAVAAAAWYAARLASQQENAEPRQECGVCNGTGVVPCICRRWSDSDVGCATCNGRGMMACSSCGGGGTAVPITAKLIIRRDENDMNRYTGR</sequence>
<feature type="chain" id="PRO_5045752720" evidence="1">
    <location>
        <begin position="25"/>
        <end position="99"/>
    </location>
</feature>
<proteinExistence type="predicted"/>
<dbReference type="PANTHER" id="PTHR34687">
    <property type="entry name" value="CHAPERONE PROTEIN DNAJ-LIKE PROTEIN"/>
    <property type="match status" value="1"/>
</dbReference>
<keyword evidence="3" id="KW-1185">Reference proteome</keyword>
<keyword evidence="1" id="KW-0732">Signal</keyword>
<feature type="signal peptide" evidence="1">
    <location>
        <begin position="1"/>
        <end position="24"/>
    </location>
</feature>
<protein>
    <submittedName>
        <fullName evidence="2">G4516 protein</fullName>
    </submittedName>
</protein>
<dbReference type="PANTHER" id="PTHR34687:SF1">
    <property type="entry name" value="CHAPERONE PROTEIN DNAJ-LIKE PROTEIN"/>
    <property type="match status" value="1"/>
</dbReference>
<evidence type="ECO:0000313" key="2">
    <source>
        <dbReference type="EMBL" id="CAL5222188.1"/>
    </source>
</evidence>
<organism evidence="2 3">
    <name type="scientific">Coccomyxa viridis</name>
    <dbReference type="NCBI Taxonomy" id="1274662"/>
    <lineage>
        <taxon>Eukaryota</taxon>
        <taxon>Viridiplantae</taxon>
        <taxon>Chlorophyta</taxon>
        <taxon>core chlorophytes</taxon>
        <taxon>Trebouxiophyceae</taxon>
        <taxon>Trebouxiophyceae incertae sedis</taxon>
        <taxon>Coccomyxaceae</taxon>
        <taxon>Coccomyxa</taxon>
    </lineage>
</organism>
<gene>
    <name evidence="2" type="primary">g4516</name>
    <name evidence="2" type="ORF">VP750_LOCUS3847</name>
</gene>
<dbReference type="Proteomes" id="UP001497392">
    <property type="component" value="Unassembled WGS sequence"/>
</dbReference>
<evidence type="ECO:0000256" key="1">
    <source>
        <dbReference type="SAM" id="SignalP"/>
    </source>
</evidence>
<accession>A0ABP1FQG8</accession>